<comment type="caution">
    <text evidence="3">The sequence shown here is derived from an EMBL/GenBank/DDBJ whole genome shotgun (WGS) entry which is preliminary data.</text>
</comment>
<gene>
    <name evidence="3" type="ORF">KIH73_07950</name>
</gene>
<name>A0ABS6WC32_9BIFI</name>
<keyword evidence="3" id="KW-0378">Hydrolase</keyword>
<dbReference type="RefSeq" id="WP_219082314.1">
    <property type="nucleotide sequence ID" value="NZ_JAHBBD010000018.1"/>
</dbReference>
<dbReference type="PANTHER" id="PTHR11820:SF7">
    <property type="entry name" value="ACYLPYRUVASE FAHD1, MITOCHONDRIAL"/>
    <property type="match status" value="1"/>
</dbReference>
<feature type="domain" description="Fumarylacetoacetase-like C-terminal" evidence="1">
    <location>
        <begin position="65"/>
        <end position="269"/>
    </location>
</feature>
<dbReference type="Pfam" id="PF01557">
    <property type="entry name" value="FAA_hydrolase"/>
    <property type="match status" value="1"/>
</dbReference>
<dbReference type="InterPro" id="IPR011234">
    <property type="entry name" value="Fumarylacetoacetase-like_C"/>
</dbReference>
<dbReference type="PANTHER" id="PTHR11820">
    <property type="entry name" value="ACYLPYRUVASE"/>
    <property type="match status" value="1"/>
</dbReference>
<dbReference type="Pfam" id="PF10370">
    <property type="entry name" value="Rv2993c-like_N"/>
    <property type="match status" value="1"/>
</dbReference>
<protein>
    <submittedName>
        <fullName evidence="3">Fumarylacetoacetate hydrolase family protein</fullName>
    </submittedName>
</protein>
<evidence type="ECO:0000259" key="1">
    <source>
        <dbReference type="Pfam" id="PF01557"/>
    </source>
</evidence>
<organism evidence="3 4">
    <name type="scientific">Bifidobacterium phasiani</name>
    <dbReference type="NCBI Taxonomy" id="2834431"/>
    <lineage>
        <taxon>Bacteria</taxon>
        <taxon>Bacillati</taxon>
        <taxon>Actinomycetota</taxon>
        <taxon>Actinomycetes</taxon>
        <taxon>Bifidobacteriales</taxon>
        <taxon>Bifidobacteriaceae</taxon>
        <taxon>Bifidobacterium</taxon>
    </lineage>
</organism>
<accession>A0ABS6WC32</accession>
<evidence type="ECO:0000313" key="4">
    <source>
        <dbReference type="Proteomes" id="UP000812844"/>
    </source>
</evidence>
<reference evidence="3 4" key="1">
    <citation type="submission" date="2021-05" db="EMBL/GenBank/DDBJ databases">
        <title>Phylogenetic classification of ten novel species belonging to the genus Bifidobacterium comprising B. colchicus sp. nov., B. abeli sp. nov., B. bicoloris sp. nov., B. guerezis sp. nov., B. rosaliae sp. nov., B. santillanensis sp. nov., B. argentati sp. nov., B. amazzoni sp. nov., B. pluviali sp. nov., and B. pinnaculum sp. nov.</title>
        <authorList>
            <person name="Lugli G.A."/>
            <person name="Ruiz Garcia L."/>
            <person name="Margolles A."/>
            <person name="Ventura M."/>
        </authorList>
    </citation>
    <scope>NUCLEOTIDE SEQUENCE [LARGE SCALE GENOMIC DNA]</scope>
    <source>
        <strain evidence="3 4">6T3</strain>
    </source>
</reference>
<dbReference type="EMBL" id="JAHBBD010000018">
    <property type="protein sequence ID" value="MBW3083296.1"/>
    <property type="molecule type" value="Genomic_DNA"/>
</dbReference>
<evidence type="ECO:0000259" key="2">
    <source>
        <dbReference type="Pfam" id="PF10370"/>
    </source>
</evidence>
<keyword evidence="4" id="KW-1185">Reference proteome</keyword>
<proteinExistence type="predicted"/>
<dbReference type="Proteomes" id="UP000812844">
    <property type="component" value="Unassembled WGS sequence"/>
</dbReference>
<dbReference type="InterPro" id="IPR018833">
    <property type="entry name" value="Rv2993c-like_N"/>
</dbReference>
<sequence length="272" mass="29501">MRIARFSHNDVPQYAFVQTDENDGKDYLVALDGYPLGGAQVRPTGERHALDEDGVRLLAPIIPSKIYGLAKNYEAHARFMNDAGHSDIAHAPEEMMIFMKPSTAVIGPDDPIVIPPASHDMNFEPEVAVVIGRIARNVPVDKAMDYVLGYTCVNDVTLRDLQALDPMWTRAKGFDTSCPLGPWIQTELDWRDAKISFTLNGQDVPEASGTTADLIHGIPEQIATISSFATLLPGDVILTGTPYASGTLRPGDEAVVHVEGIGDLRNVVVGGR</sequence>
<feature type="domain" description="Rv2993c-like N-terminal" evidence="2">
    <location>
        <begin position="1"/>
        <end position="60"/>
    </location>
</feature>
<dbReference type="GO" id="GO:0016787">
    <property type="term" value="F:hydrolase activity"/>
    <property type="evidence" value="ECO:0007669"/>
    <property type="project" value="UniProtKB-KW"/>
</dbReference>
<evidence type="ECO:0000313" key="3">
    <source>
        <dbReference type="EMBL" id="MBW3083296.1"/>
    </source>
</evidence>